<comment type="subcellular location">
    <subcellularLocation>
        <location evidence="7">Cell membrane</location>
        <topology evidence="7">Peripheral membrane protein</topology>
    </subcellularLocation>
    <subcellularLocation>
        <location evidence="1">Membrane</location>
    </subcellularLocation>
</comment>
<evidence type="ECO:0000313" key="9">
    <source>
        <dbReference type="Proteomes" id="UP000177235"/>
    </source>
</evidence>
<sequence length="133" mass="14903">MRYSVKQYAQALYEALHDTQAKDQEKILDNFVAVLKQNGDLGKFAEIEDEFTAYEKTTKGIKTAQVTTARKLSEHEAGKLIKEMNDYLGAKVELKQKIDAGVLGGVLIQVEDKLIDGSIKRNLQDLKNNLSES</sequence>
<comment type="function">
    <text evidence="7">This protein is part of the stalk that links CF(0) to CF(1). It either transmits conformational changes from CF(0) to CF(1) or is implicated in proton conduction.</text>
</comment>
<evidence type="ECO:0000256" key="6">
    <source>
        <dbReference type="ARBA" id="ARBA00023310"/>
    </source>
</evidence>
<evidence type="ECO:0000256" key="3">
    <source>
        <dbReference type="ARBA" id="ARBA00022781"/>
    </source>
</evidence>
<keyword evidence="7" id="KW-0139">CF(1)</keyword>
<dbReference type="AlphaFoldDB" id="A0A1F5QBA7"/>
<proteinExistence type="inferred from homology"/>
<dbReference type="InterPro" id="IPR000711">
    <property type="entry name" value="ATPase_OSCP/dsu"/>
</dbReference>
<reference evidence="8 9" key="1">
    <citation type="journal article" date="2016" name="Nat. Commun.">
        <title>Thousands of microbial genomes shed light on interconnected biogeochemical processes in an aquifer system.</title>
        <authorList>
            <person name="Anantharaman K."/>
            <person name="Brown C.T."/>
            <person name="Hug L.A."/>
            <person name="Sharon I."/>
            <person name="Castelle C.J."/>
            <person name="Probst A.J."/>
            <person name="Thomas B.C."/>
            <person name="Singh A."/>
            <person name="Wilkins M.J."/>
            <person name="Karaoz U."/>
            <person name="Brodie E.L."/>
            <person name="Williams K.H."/>
            <person name="Hubbard S.S."/>
            <person name="Banfield J.F."/>
        </authorList>
    </citation>
    <scope>NUCLEOTIDE SEQUENCE [LARGE SCALE GENOMIC DNA]</scope>
</reference>
<dbReference type="EMBL" id="MFFF01000022">
    <property type="protein sequence ID" value="OGE99070.1"/>
    <property type="molecule type" value="Genomic_DNA"/>
</dbReference>
<evidence type="ECO:0000256" key="4">
    <source>
        <dbReference type="ARBA" id="ARBA00023065"/>
    </source>
</evidence>
<dbReference type="GO" id="GO:0045259">
    <property type="term" value="C:proton-transporting ATP synthase complex"/>
    <property type="evidence" value="ECO:0007669"/>
    <property type="project" value="UniProtKB-KW"/>
</dbReference>
<evidence type="ECO:0000313" key="8">
    <source>
        <dbReference type="EMBL" id="OGE99070.1"/>
    </source>
</evidence>
<evidence type="ECO:0000256" key="1">
    <source>
        <dbReference type="ARBA" id="ARBA00004370"/>
    </source>
</evidence>
<keyword evidence="4 7" id="KW-0406">Ion transport</keyword>
<dbReference type="HAMAP" id="MF_01416">
    <property type="entry name" value="ATP_synth_delta_bact"/>
    <property type="match status" value="1"/>
</dbReference>
<evidence type="ECO:0000256" key="5">
    <source>
        <dbReference type="ARBA" id="ARBA00023136"/>
    </source>
</evidence>
<name>A0A1F5QBA7_9BACT</name>
<evidence type="ECO:0000256" key="2">
    <source>
        <dbReference type="ARBA" id="ARBA00022448"/>
    </source>
</evidence>
<dbReference type="GO" id="GO:0005886">
    <property type="term" value="C:plasma membrane"/>
    <property type="evidence" value="ECO:0007669"/>
    <property type="project" value="UniProtKB-SubCell"/>
</dbReference>
<keyword evidence="7" id="KW-1003">Cell membrane</keyword>
<comment type="similarity">
    <text evidence="7">Belongs to the ATPase delta chain family.</text>
</comment>
<keyword evidence="3 7" id="KW-0375">Hydrogen ion transport</keyword>
<keyword evidence="2 7" id="KW-0813">Transport</keyword>
<keyword evidence="5 7" id="KW-0472">Membrane</keyword>
<organism evidence="8 9">
    <name type="scientific">Candidatus Doudnabacteria bacterium RIFCSPLOWO2_02_FULL_48_13</name>
    <dbReference type="NCBI Taxonomy" id="1817845"/>
    <lineage>
        <taxon>Bacteria</taxon>
        <taxon>Candidatus Doudnaibacteriota</taxon>
    </lineage>
</organism>
<comment type="function">
    <text evidence="7">F(1)F(0) ATP synthase produces ATP from ADP in the presence of a proton or sodium gradient. F-type ATPases consist of two structural domains, F(1) containing the extramembraneous catalytic core and F(0) containing the membrane proton channel, linked together by a central stalk and a peripheral stalk. During catalysis, ATP synthesis in the catalytic domain of F(1) is coupled via a rotary mechanism of the central stalk subunits to proton translocation.</text>
</comment>
<evidence type="ECO:0000256" key="7">
    <source>
        <dbReference type="HAMAP-Rule" id="MF_01416"/>
    </source>
</evidence>
<dbReference type="Proteomes" id="UP000177235">
    <property type="component" value="Unassembled WGS sequence"/>
</dbReference>
<gene>
    <name evidence="7" type="primary">atpH</name>
    <name evidence="8" type="ORF">A3J05_01365</name>
</gene>
<comment type="caution">
    <text evidence="8">The sequence shown here is derived from an EMBL/GenBank/DDBJ whole genome shotgun (WGS) entry which is preliminary data.</text>
</comment>
<dbReference type="GO" id="GO:0046933">
    <property type="term" value="F:proton-transporting ATP synthase activity, rotational mechanism"/>
    <property type="evidence" value="ECO:0007669"/>
    <property type="project" value="UniProtKB-UniRule"/>
</dbReference>
<dbReference type="PANTHER" id="PTHR11910">
    <property type="entry name" value="ATP SYNTHASE DELTA CHAIN"/>
    <property type="match status" value="1"/>
</dbReference>
<keyword evidence="6 7" id="KW-0066">ATP synthesis</keyword>
<dbReference type="NCBIfam" id="TIGR01145">
    <property type="entry name" value="ATP_synt_delta"/>
    <property type="match status" value="1"/>
</dbReference>
<dbReference type="Pfam" id="PF00213">
    <property type="entry name" value="OSCP"/>
    <property type="match status" value="1"/>
</dbReference>
<accession>A0A1F5QBA7</accession>
<protein>
    <recommendedName>
        <fullName evidence="7">ATP synthase subunit delta</fullName>
    </recommendedName>
    <alternativeName>
        <fullName evidence="7">ATP synthase F(1) sector subunit delta</fullName>
    </alternativeName>
    <alternativeName>
        <fullName evidence="7">F-type ATPase subunit delta</fullName>
        <shortName evidence="7">F-ATPase subunit delta</shortName>
    </alternativeName>
</protein>